<dbReference type="EMBL" id="JANPWB010000003">
    <property type="protein sequence ID" value="KAJ1199482.1"/>
    <property type="molecule type" value="Genomic_DNA"/>
</dbReference>
<evidence type="ECO:0000313" key="2">
    <source>
        <dbReference type="Proteomes" id="UP001066276"/>
    </source>
</evidence>
<comment type="caution">
    <text evidence="1">The sequence shown here is derived from an EMBL/GenBank/DDBJ whole genome shotgun (WGS) entry which is preliminary data.</text>
</comment>
<keyword evidence="2" id="KW-1185">Reference proteome</keyword>
<name>A0AAV7VFF4_PLEWA</name>
<organism evidence="1 2">
    <name type="scientific">Pleurodeles waltl</name>
    <name type="common">Iberian ribbed newt</name>
    <dbReference type="NCBI Taxonomy" id="8319"/>
    <lineage>
        <taxon>Eukaryota</taxon>
        <taxon>Metazoa</taxon>
        <taxon>Chordata</taxon>
        <taxon>Craniata</taxon>
        <taxon>Vertebrata</taxon>
        <taxon>Euteleostomi</taxon>
        <taxon>Amphibia</taxon>
        <taxon>Batrachia</taxon>
        <taxon>Caudata</taxon>
        <taxon>Salamandroidea</taxon>
        <taxon>Salamandridae</taxon>
        <taxon>Pleurodelinae</taxon>
        <taxon>Pleurodeles</taxon>
    </lineage>
</organism>
<sequence length="124" mass="12728">MEGQVYYANYSSSHGVVIWFAPGVPFALTYMEADVEAPEGPAERLLAIALARAALPRGAGAELRTVGRRGWSPAAVPVQAAVRIWPTDESGGLRLLPLLGAAASSIDAGRGSPMTAAAAPGPLC</sequence>
<reference evidence="1" key="1">
    <citation type="journal article" date="2022" name="bioRxiv">
        <title>Sequencing and chromosome-scale assembly of the giantPleurodeles waltlgenome.</title>
        <authorList>
            <person name="Brown T."/>
            <person name="Elewa A."/>
            <person name="Iarovenko S."/>
            <person name="Subramanian E."/>
            <person name="Araus A.J."/>
            <person name="Petzold A."/>
            <person name="Susuki M."/>
            <person name="Suzuki K.-i.T."/>
            <person name="Hayashi T."/>
            <person name="Toyoda A."/>
            <person name="Oliveira C."/>
            <person name="Osipova E."/>
            <person name="Leigh N.D."/>
            <person name="Simon A."/>
            <person name="Yun M.H."/>
        </authorList>
    </citation>
    <scope>NUCLEOTIDE SEQUENCE</scope>
    <source>
        <strain evidence="1">20211129_DDA</strain>
        <tissue evidence="1">Liver</tissue>
    </source>
</reference>
<dbReference type="Proteomes" id="UP001066276">
    <property type="component" value="Chromosome 2_1"/>
</dbReference>
<protein>
    <submittedName>
        <fullName evidence="1">Uncharacterized protein</fullName>
    </submittedName>
</protein>
<accession>A0AAV7VFF4</accession>
<dbReference type="AlphaFoldDB" id="A0AAV7VFF4"/>
<proteinExistence type="predicted"/>
<evidence type="ECO:0000313" key="1">
    <source>
        <dbReference type="EMBL" id="KAJ1199482.1"/>
    </source>
</evidence>
<gene>
    <name evidence="1" type="ORF">NDU88_003316</name>
</gene>